<dbReference type="Proteomes" id="UP000320390">
    <property type="component" value="Chromosome"/>
</dbReference>
<feature type="transmembrane region" description="Helical" evidence="6">
    <location>
        <begin position="178"/>
        <end position="198"/>
    </location>
</feature>
<evidence type="ECO:0000313" key="8">
    <source>
        <dbReference type="Proteomes" id="UP000320390"/>
    </source>
</evidence>
<dbReference type="InterPro" id="IPR017039">
    <property type="entry name" value="Virul_fac_BrkB"/>
</dbReference>
<dbReference type="GO" id="GO:0005886">
    <property type="term" value="C:plasma membrane"/>
    <property type="evidence" value="ECO:0007669"/>
    <property type="project" value="UniProtKB-SubCell"/>
</dbReference>
<feature type="transmembrane region" description="Helical" evidence="6">
    <location>
        <begin position="142"/>
        <end position="166"/>
    </location>
</feature>
<evidence type="ECO:0000256" key="4">
    <source>
        <dbReference type="ARBA" id="ARBA00022989"/>
    </source>
</evidence>
<protein>
    <submittedName>
        <fullName evidence="7">Uncharacterized protein</fullName>
    </submittedName>
</protein>
<keyword evidence="3 6" id="KW-0812">Transmembrane</keyword>
<reference evidence="7 8" key="1">
    <citation type="submission" date="2019-02" db="EMBL/GenBank/DDBJ databases">
        <title>Deep-cultivation of Planctomycetes and their phenomic and genomic characterization uncovers novel biology.</title>
        <authorList>
            <person name="Wiegand S."/>
            <person name="Jogler M."/>
            <person name="Boedeker C."/>
            <person name="Pinto D."/>
            <person name="Vollmers J."/>
            <person name="Rivas-Marin E."/>
            <person name="Kohn T."/>
            <person name="Peeters S.H."/>
            <person name="Heuer A."/>
            <person name="Rast P."/>
            <person name="Oberbeckmann S."/>
            <person name="Bunk B."/>
            <person name="Jeske O."/>
            <person name="Meyerdierks A."/>
            <person name="Storesund J.E."/>
            <person name="Kallscheuer N."/>
            <person name="Luecker S."/>
            <person name="Lage O.M."/>
            <person name="Pohl T."/>
            <person name="Merkel B.J."/>
            <person name="Hornburger P."/>
            <person name="Mueller R.-W."/>
            <person name="Bruemmer F."/>
            <person name="Labrenz M."/>
            <person name="Spormann A.M."/>
            <person name="Op den Camp H."/>
            <person name="Overmann J."/>
            <person name="Amann R."/>
            <person name="Jetten M.S.M."/>
            <person name="Mascher T."/>
            <person name="Medema M.H."/>
            <person name="Devos D.P."/>
            <person name="Kaster A.-K."/>
            <person name="Ovreas L."/>
            <person name="Rohde M."/>
            <person name="Galperin M.Y."/>
            <person name="Jogler C."/>
        </authorList>
    </citation>
    <scope>NUCLEOTIDE SEQUENCE [LARGE SCALE GENOMIC DNA]</scope>
    <source>
        <strain evidence="7 8">Poly30</strain>
    </source>
</reference>
<dbReference type="RefSeq" id="WP_419190285.1">
    <property type="nucleotide sequence ID" value="NZ_CP036434.1"/>
</dbReference>
<evidence type="ECO:0000256" key="5">
    <source>
        <dbReference type="ARBA" id="ARBA00023136"/>
    </source>
</evidence>
<evidence type="ECO:0000256" key="6">
    <source>
        <dbReference type="SAM" id="Phobius"/>
    </source>
</evidence>
<dbReference type="NCBIfam" id="TIGR00765">
    <property type="entry name" value="yihY_not_rbn"/>
    <property type="match status" value="1"/>
</dbReference>
<feature type="transmembrane region" description="Helical" evidence="6">
    <location>
        <begin position="242"/>
        <end position="261"/>
    </location>
</feature>
<keyword evidence="5 6" id="KW-0472">Membrane</keyword>
<sequence length="298" mass="31654">MVKRLPFLWRVLKRAFLDVGRDRVLTYAAALAFYTALSLPPMIVLLLWLLGLIGNDAEAMLRGEATGLVGAAGGQLVDTVLDSADRRVQFHGVSAIISTFALVFAASGIFGQLQAALNEVWDVVAKPGAGLMAWARKRFLSIGLLGVFAFLVLVSLAASTAISALGLGESATLWARGLNFFVSVGVFSALFAAVFKFLPDVTMRWRDVWGGALLTALLFSAGKALIGFYLSAKGLGSDYGAAGSAIVVLAWVYFTSILVLFGSELTQAWLAEEGRLPVPNEHAVRVERVIGGEPATSS</sequence>
<proteinExistence type="predicted"/>
<evidence type="ECO:0000256" key="3">
    <source>
        <dbReference type="ARBA" id="ARBA00022692"/>
    </source>
</evidence>
<dbReference type="PIRSF" id="PIRSF035875">
    <property type="entry name" value="RNase_BN"/>
    <property type="match status" value="1"/>
</dbReference>
<keyword evidence="4 6" id="KW-1133">Transmembrane helix</keyword>
<dbReference type="EMBL" id="CP036434">
    <property type="protein sequence ID" value="QDV07905.1"/>
    <property type="molecule type" value="Genomic_DNA"/>
</dbReference>
<keyword evidence="2" id="KW-1003">Cell membrane</keyword>
<feature type="transmembrane region" description="Helical" evidence="6">
    <location>
        <begin position="210"/>
        <end position="230"/>
    </location>
</feature>
<evidence type="ECO:0000256" key="2">
    <source>
        <dbReference type="ARBA" id="ARBA00022475"/>
    </source>
</evidence>
<name>A0A518EUY0_9BACT</name>
<feature type="transmembrane region" description="Helical" evidence="6">
    <location>
        <begin position="24"/>
        <end position="50"/>
    </location>
</feature>
<evidence type="ECO:0000313" key="7">
    <source>
        <dbReference type="EMBL" id="QDV07905.1"/>
    </source>
</evidence>
<feature type="transmembrane region" description="Helical" evidence="6">
    <location>
        <begin position="90"/>
        <end position="110"/>
    </location>
</feature>
<evidence type="ECO:0000256" key="1">
    <source>
        <dbReference type="ARBA" id="ARBA00004651"/>
    </source>
</evidence>
<keyword evidence="8" id="KW-1185">Reference proteome</keyword>
<dbReference type="PANTHER" id="PTHR30213:SF1">
    <property type="entry name" value="INNER MEMBRANE PROTEIN YHJD"/>
    <property type="match status" value="1"/>
</dbReference>
<organism evidence="7 8">
    <name type="scientific">Saltatorellus ferox</name>
    <dbReference type="NCBI Taxonomy" id="2528018"/>
    <lineage>
        <taxon>Bacteria</taxon>
        <taxon>Pseudomonadati</taxon>
        <taxon>Planctomycetota</taxon>
        <taxon>Planctomycetia</taxon>
        <taxon>Planctomycetia incertae sedis</taxon>
        <taxon>Saltatorellus</taxon>
    </lineage>
</organism>
<dbReference type="Pfam" id="PF03631">
    <property type="entry name" value="Virul_fac_BrkB"/>
    <property type="match status" value="1"/>
</dbReference>
<comment type="subcellular location">
    <subcellularLocation>
        <location evidence="1">Cell membrane</location>
        <topology evidence="1">Multi-pass membrane protein</topology>
    </subcellularLocation>
</comment>
<accession>A0A518EUY0</accession>
<dbReference type="AlphaFoldDB" id="A0A518EUY0"/>
<gene>
    <name evidence="7" type="ORF">Poly30_34400</name>
</gene>
<dbReference type="PANTHER" id="PTHR30213">
    <property type="entry name" value="INNER MEMBRANE PROTEIN YHJD"/>
    <property type="match status" value="1"/>
</dbReference>